<dbReference type="Proteomes" id="UP000245910">
    <property type="component" value="Chromosome I"/>
</dbReference>
<dbReference type="AlphaFoldDB" id="A0A2L2TXS9"/>
<reference evidence="2" key="1">
    <citation type="submission" date="2014-10" db="EMBL/GenBank/DDBJ databases">
        <authorList>
            <person name="King R."/>
        </authorList>
    </citation>
    <scope>NUCLEOTIDE SEQUENCE [LARGE SCALE GENOMIC DNA]</scope>
    <source>
        <strain evidence="2">A3/5</strain>
    </source>
</reference>
<proteinExistence type="predicted"/>
<keyword evidence="2" id="KW-1185">Reference proteome</keyword>
<dbReference type="OrthoDB" id="10373950at2759"/>
<name>A0A2L2TXS9_9HYPO</name>
<protein>
    <submittedName>
        <fullName evidence="1">Uncharacterized protein</fullName>
    </submittedName>
</protein>
<sequence>MSAQRLDALDRFCLKKANIEIAKLEEDVGFLKRRAATLGCYHKRFPEWPETPSQFEHIQAFIDLLNELGKKGGNSFQIAELKCDLHAQLRKHGCGESEVQHRWYLAIMIQRAVDATISGLHGQIVEFEDDRKRIEKELSNPGNSNTMPTVVKE</sequence>
<evidence type="ECO:0000313" key="1">
    <source>
        <dbReference type="EMBL" id="CEI65585.1"/>
    </source>
</evidence>
<evidence type="ECO:0000313" key="2">
    <source>
        <dbReference type="Proteomes" id="UP000245910"/>
    </source>
</evidence>
<dbReference type="EMBL" id="LN649229">
    <property type="protein sequence ID" value="CEI65585.1"/>
    <property type="molecule type" value="Genomic_DNA"/>
</dbReference>
<accession>A0A2L2TXS9</accession>
<organism evidence="1 2">
    <name type="scientific">Fusarium venenatum</name>
    <dbReference type="NCBI Taxonomy" id="56646"/>
    <lineage>
        <taxon>Eukaryota</taxon>
        <taxon>Fungi</taxon>
        <taxon>Dikarya</taxon>
        <taxon>Ascomycota</taxon>
        <taxon>Pezizomycotina</taxon>
        <taxon>Sordariomycetes</taxon>
        <taxon>Hypocreomycetidae</taxon>
        <taxon>Hypocreales</taxon>
        <taxon>Nectriaceae</taxon>
        <taxon>Fusarium</taxon>
    </lineage>
</organism>